<evidence type="ECO:0000313" key="14">
    <source>
        <dbReference type="EMBL" id="SNB67532.1"/>
    </source>
</evidence>
<feature type="binding site" evidence="11">
    <location>
        <position position="10"/>
    </location>
    <ligand>
        <name>Mg(2+)</name>
        <dbReference type="ChEBI" id="CHEBI:18420"/>
        <label>1</label>
    </ligand>
</feature>
<comment type="function">
    <text evidence="2 11">Endonuclease that specifically degrades the RNA of RNA-DNA hybrids.</text>
</comment>
<dbReference type="NCBIfam" id="NF001236">
    <property type="entry name" value="PRK00203.1"/>
    <property type="match status" value="1"/>
</dbReference>
<dbReference type="GO" id="GO:0005737">
    <property type="term" value="C:cytoplasm"/>
    <property type="evidence" value="ECO:0007669"/>
    <property type="project" value="UniProtKB-SubCell"/>
</dbReference>
<comment type="subunit">
    <text evidence="4 11">Monomer.</text>
</comment>
<dbReference type="EMBL" id="FXUV02000021">
    <property type="protein sequence ID" value="SNB67532.1"/>
    <property type="molecule type" value="Genomic_DNA"/>
</dbReference>
<dbReference type="PROSITE" id="PS50879">
    <property type="entry name" value="RNASE_H_1"/>
    <property type="match status" value="1"/>
</dbReference>
<dbReference type="SUPFAM" id="SSF53098">
    <property type="entry name" value="Ribonuclease H-like"/>
    <property type="match status" value="1"/>
</dbReference>
<keyword evidence="6 11" id="KW-0540">Nuclease</keyword>
<keyword evidence="15" id="KW-1185">Reference proteome</keyword>
<evidence type="ECO:0000313" key="15">
    <source>
        <dbReference type="Proteomes" id="UP000215450"/>
    </source>
</evidence>
<dbReference type="Gene3D" id="3.30.420.10">
    <property type="entry name" value="Ribonuclease H-like superfamily/Ribonuclease H"/>
    <property type="match status" value="1"/>
</dbReference>
<evidence type="ECO:0000256" key="1">
    <source>
        <dbReference type="ARBA" id="ARBA00000077"/>
    </source>
</evidence>
<dbReference type="EMBL" id="FXUV01000019">
    <property type="protein sequence ID" value="SMQ12321.1"/>
    <property type="molecule type" value="Genomic_DNA"/>
</dbReference>
<feature type="binding site" evidence="11">
    <location>
        <position position="48"/>
    </location>
    <ligand>
        <name>Mg(2+)</name>
        <dbReference type="ChEBI" id="CHEBI:18420"/>
        <label>1</label>
    </ligand>
</feature>
<keyword evidence="10 11" id="KW-0460">Magnesium</keyword>
<feature type="binding site" evidence="11">
    <location>
        <position position="134"/>
    </location>
    <ligand>
        <name>Mg(2+)</name>
        <dbReference type="ChEBI" id="CHEBI:18420"/>
        <label>2</label>
    </ligand>
</feature>
<dbReference type="PANTHER" id="PTHR10642:SF26">
    <property type="entry name" value="RIBONUCLEASE H1"/>
    <property type="match status" value="1"/>
</dbReference>
<evidence type="ECO:0000256" key="9">
    <source>
        <dbReference type="ARBA" id="ARBA00022801"/>
    </source>
</evidence>
<comment type="cofactor">
    <cofactor evidence="11">
        <name>Mg(2+)</name>
        <dbReference type="ChEBI" id="CHEBI:18420"/>
    </cofactor>
    <text evidence="11">Binds 1 Mg(2+) ion per subunit. May bind a second metal ion at a regulatory site, or after substrate binding.</text>
</comment>
<evidence type="ECO:0000256" key="10">
    <source>
        <dbReference type="ARBA" id="ARBA00022842"/>
    </source>
</evidence>
<organism evidence="13">
    <name type="scientific">Kingella negevensis</name>
    <dbReference type="NCBI Taxonomy" id="1522312"/>
    <lineage>
        <taxon>Bacteria</taxon>
        <taxon>Pseudomonadati</taxon>
        <taxon>Pseudomonadota</taxon>
        <taxon>Betaproteobacteria</taxon>
        <taxon>Neisseriales</taxon>
        <taxon>Neisseriaceae</taxon>
        <taxon>Kingella</taxon>
    </lineage>
</organism>
<keyword evidence="9 11" id="KW-0378">Hydrolase</keyword>
<dbReference type="GO" id="GO:0043137">
    <property type="term" value="P:DNA replication, removal of RNA primer"/>
    <property type="evidence" value="ECO:0007669"/>
    <property type="project" value="TreeGrafter"/>
</dbReference>
<keyword evidence="8 11" id="KW-0255">Endonuclease</keyword>
<evidence type="ECO:0000256" key="4">
    <source>
        <dbReference type="ARBA" id="ARBA00011245"/>
    </source>
</evidence>
<evidence type="ECO:0000256" key="3">
    <source>
        <dbReference type="ARBA" id="ARBA00005300"/>
    </source>
</evidence>
<dbReference type="InterPro" id="IPR022892">
    <property type="entry name" value="RNaseHI"/>
</dbReference>
<reference evidence="13" key="1">
    <citation type="submission" date="2017-05" db="EMBL/GenBank/DDBJ databases">
        <authorList>
            <person name="Song R."/>
            <person name="Chenine A.L."/>
            <person name="Ruprecht R.M."/>
        </authorList>
    </citation>
    <scope>NUCLEOTIDE SEQUENCE</scope>
    <source>
        <strain evidence="13">Kingella_eburonensis</strain>
    </source>
</reference>
<dbReference type="STRING" id="1522312.GCA_900177895_00920"/>
<evidence type="ECO:0000256" key="7">
    <source>
        <dbReference type="ARBA" id="ARBA00022723"/>
    </source>
</evidence>
<comment type="catalytic activity">
    <reaction evidence="1 11">
        <text>Endonucleolytic cleavage to 5'-phosphomonoester.</text>
        <dbReference type="EC" id="3.1.26.4"/>
    </reaction>
</comment>
<dbReference type="GO" id="GO:0003676">
    <property type="term" value="F:nucleic acid binding"/>
    <property type="evidence" value="ECO:0007669"/>
    <property type="project" value="InterPro"/>
</dbReference>
<sequence length="147" mass="16521">MEKTVYLYTDGACKGNPGVGGWGALLRYGSHEKELFGGEVDTTNNRMELTAIIEGLAQLTRPCHVVICTDSQYVKNGMESWIHGWKKNGWKTASKQPVKNETLWRRLDELAAQHQIEWTWVRGHTGHPENERADELANMGAARAGKK</sequence>
<dbReference type="GeneID" id="83624965"/>
<reference evidence="14 15" key="2">
    <citation type="submission" date="2017-06" db="EMBL/GenBank/DDBJ databases">
        <authorList>
            <person name="Kim H.J."/>
            <person name="Triplett B.A."/>
        </authorList>
    </citation>
    <scope>NUCLEOTIDE SEQUENCE [LARGE SCALE GENOMIC DNA]</scope>
    <source>
        <strain evidence="14">Kingella_eburonensis</strain>
    </source>
</reference>
<dbReference type="EC" id="3.1.26.4" evidence="5 11"/>
<dbReference type="PANTHER" id="PTHR10642">
    <property type="entry name" value="RIBONUCLEASE H1"/>
    <property type="match status" value="1"/>
</dbReference>
<keyword evidence="7 11" id="KW-0479">Metal-binding</keyword>
<dbReference type="RefSeq" id="WP_032137602.1">
    <property type="nucleotide sequence ID" value="NZ_CCNJ01000058.1"/>
</dbReference>
<dbReference type="InterPro" id="IPR012337">
    <property type="entry name" value="RNaseH-like_sf"/>
</dbReference>
<dbReference type="GO" id="GO:0000287">
    <property type="term" value="F:magnesium ion binding"/>
    <property type="evidence" value="ECO:0007669"/>
    <property type="project" value="UniProtKB-UniRule"/>
</dbReference>
<dbReference type="InterPro" id="IPR050092">
    <property type="entry name" value="RNase_H"/>
</dbReference>
<evidence type="ECO:0000256" key="6">
    <source>
        <dbReference type="ARBA" id="ARBA00022722"/>
    </source>
</evidence>
<evidence type="ECO:0000256" key="8">
    <source>
        <dbReference type="ARBA" id="ARBA00022759"/>
    </source>
</evidence>
<feature type="binding site" evidence="11">
    <location>
        <position position="70"/>
    </location>
    <ligand>
        <name>Mg(2+)</name>
        <dbReference type="ChEBI" id="CHEBI:18420"/>
        <label>1</label>
    </ligand>
</feature>
<keyword evidence="11" id="KW-0963">Cytoplasm</keyword>
<dbReference type="CDD" id="cd09278">
    <property type="entry name" value="RNase_HI_prokaryote_like"/>
    <property type="match status" value="1"/>
</dbReference>
<protein>
    <recommendedName>
        <fullName evidence="5 11">Ribonuclease H</fullName>
        <shortName evidence="11">RNase H</shortName>
        <ecNumber evidence="5 11">3.1.26.4</ecNumber>
    </recommendedName>
</protein>
<dbReference type="Proteomes" id="UP000215450">
    <property type="component" value="Unassembled WGS sequence"/>
</dbReference>
<dbReference type="OrthoDB" id="7845843at2"/>
<dbReference type="Pfam" id="PF00075">
    <property type="entry name" value="RNase_H"/>
    <property type="match status" value="1"/>
</dbReference>
<dbReference type="InterPro" id="IPR036397">
    <property type="entry name" value="RNaseH_sf"/>
</dbReference>
<dbReference type="HAMAP" id="MF_00042">
    <property type="entry name" value="RNase_H"/>
    <property type="match status" value="1"/>
</dbReference>
<proteinExistence type="inferred from homology"/>
<accession>A0A238HFN9</accession>
<evidence type="ECO:0000256" key="2">
    <source>
        <dbReference type="ARBA" id="ARBA00004065"/>
    </source>
</evidence>
<evidence type="ECO:0000256" key="11">
    <source>
        <dbReference type="HAMAP-Rule" id="MF_00042"/>
    </source>
</evidence>
<dbReference type="AlphaFoldDB" id="A0A238HFN9"/>
<feature type="domain" description="RNase H type-1" evidence="12">
    <location>
        <begin position="1"/>
        <end position="142"/>
    </location>
</feature>
<dbReference type="GO" id="GO:0004523">
    <property type="term" value="F:RNA-DNA hybrid ribonuclease activity"/>
    <property type="evidence" value="ECO:0007669"/>
    <property type="project" value="UniProtKB-UniRule"/>
</dbReference>
<dbReference type="FunFam" id="3.30.420.10:FF:000089">
    <property type="entry name" value="Ribonuclease H"/>
    <property type="match status" value="1"/>
</dbReference>
<evidence type="ECO:0000256" key="5">
    <source>
        <dbReference type="ARBA" id="ARBA00012180"/>
    </source>
</evidence>
<name>A0A238HFN9_9NEIS</name>
<gene>
    <name evidence="11 13" type="primary">rnhA</name>
    <name evidence="13" type="ORF">KEBURONENSIS_00204</name>
</gene>
<feature type="binding site" evidence="11">
    <location>
        <position position="10"/>
    </location>
    <ligand>
        <name>Mg(2+)</name>
        <dbReference type="ChEBI" id="CHEBI:18420"/>
        <label>2</label>
    </ligand>
</feature>
<comment type="similarity">
    <text evidence="3 11">Belongs to the RNase H family.</text>
</comment>
<evidence type="ECO:0000259" key="12">
    <source>
        <dbReference type="PROSITE" id="PS50879"/>
    </source>
</evidence>
<evidence type="ECO:0000313" key="13">
    <source>
        <dbReference type="EMBL" id="SMQ12321.1"/>
    </source>
</evidence>
<dbReference type="InterPro" id="IPR002156">
    <property type="entry name" value="RNaseH_domain"/>
</dbReference>
<comment type="subcellular location">
    <subcellularLocation>
        <location evidence="11">Cytoplasm</location>
    </subcellularLocation>
</comment>